<feature type="signal peptide" evidence="1">
    <location>
        <begin position="1"/>
        <end position="21"/>
    </location>
</feature>
<accession>A0A0F4Z0J4</accession>
<reference evidence="3 4" key="1">
    <citation type="submission" date="2015-04" db="EMBL/GenBank/DDBJ databases">
        <authorList>
            <person name="Heijne W.H."/>
            <person name="Fedorova N.D."/>
            <person name="Nierman W.C."/>
            <person name="Vollebregt A.W."/>
            <person name="Zhao Z."/>
            <person name="Wu L."/>
            <person name="Kumar M."/>
            <person name="Stam H."/>
            <person name="van den Berg M.A."/>
            <person name="Pel H.J."/>
        </authorList>
    </citation>
    <scope>NUCLEOTIDE SEQUENCE [LARGE SCALE GENOMIC DNA]</scope>
    <source>
        <strain evidence="3 4">CBS 393.64</strain>
    </source>
</reference>
<evidence type="ECO:0000313" key="4">
    <source>
        <dbReference type="Proteomes" id="UP000053958"/>
    </source>
</evidence>
<organism evidence="3 4">
    <name type="scientific">Rasamsonia emersonii (strain ATCC 16479 / CBS 393.64 / IMI 116815)</name>
    <dbReference type="NCBI Taxonomy" id="1408163"/>
    <lineage>
        <taxon>Eukaryota</taxon>
        <taxon>Fungi</taxon>
        <taxon>Dikarya</taxon>
        <taxon>Ascomycota</taxon>
        <taxon>Pezizomycotina</taxon>
        <taxon>Eurotiomycetes</taxon>
        <taxon>Eurotiomycetidae</taxon>
        <taxon>Eurotiales</taxon>
        <taxon>Trichocomaceae</taxon>
        <taxon>Rasamsonia</taxon>
    </lineage>
</organism>
<comment type="caution">
    <text evidence="3">The sequence shown here is derived from an EMBL/GenBank/DDBJ whole genome shotgun (WGS) entry which is preliminary data.</text>
</comment>
<protein>
    <submittedName>
        <fullName evidence="3">Zn-dependent hydrolase/oxidoreductase family protein</fullName>
    </submittedName>
</protein>
<evidence type="ECO:0000256" key="1">
    <source>
        <dbReference type="SAM" id="SignalP"/>
    </source>
</evidence>
<dbReference type="SUPFAM" id="SSF56281">
    <property type="entry name" value="Metallo-hydrolase/oxidoreductase"/>
    <property type="match status" value="1"/>
</dbReference>
<gene>
    <name evidence="3" type="ORF">T310_2357</name>
</gene>
<dbReference type="GO" id="GO:0070290">
    <property type="term" value="F:N-acylphosphatidylethanolamine-specific phospholipase D activity"/>
    <property type="evidence" value="ECO:0007669"/>
    <property type="project" value="TreeGrafter"/>
</dbReference>
<dbReference type="AlphaFoldDB" id="A0A0F4Z0J4"/>
<sequence>MSSSAAAVLYTVTISVSPASAVPDDASKKSHHLKDGFTNPWESWDEFKGMKPWEIAKVLLQRRISGQSNIPDTTPPTVPVQKPEFLPTRETPNLRATWLGHACYYVEFPGGLRVLFDPVFEDRCSPFSWLGPKRYTEVPCQISDIPIIDAVVISHNHYDHLSYPTVKGIAKRHPNCHFFVPLGNKQWFHDSGIKNVTELDWWDQRDITLSPSQNQPTEGKSASQTGDITARISCLPCQHASARGIFDRQKTLWSSWGVESGGRKVFFAGDTGYRSVPLLPDGTDDYGPEHNYPRCPAFKQVGEYRGPFDLGLIPIGAYAPRFIMSCVHADPHDAVHIFQDTQCKRALGMHWGTWVLTEEDVLEPPEKLRQALKRNGLPETGVFDVFGELFGRGYLILSPVIIIIIVINTIDIESNDLNLKRVCQADKLAAIFLVIQILSTYIRLEGDH</sequence>
<dbReference type="PANTHER" id="PTHR15032:SF4">
    <property type="entry name" value="N-ACYL-PHOSPHATIDYLETHANOLAMINE-HYDROLYZING PHOSPHOLIPASE D"/>
    <property type="match status" value="1"/>
</dbReference>
<dbReference type="OrthoDB" id="332863at2759"/>
<dbReference type="GO" id="GO:0070292">
    <property type="term" value="P:N-acylphosphatidylethanolamine metabolic process"/>
    <property type="evidence" value="ECO:0007669"/>
    <property type="project" value="TreeGrafter"/>
</dbReference>
<proteinExistence type="predicted"/>
<dbReference type="STRING" id="1408163.A0A0F4Z0J4"/>
<dbReference type="GO" id="GO:0005737">
    <property type="term" value="C:cytoplasm"/>
    <property type="evidence" value="ECO:0007669"/>
    <property type="project" value="TreeGrafter"/>
</dbReference>
<feature type="chain" id="PRO_5002482254" evidence="1">
    <location>
        <begin position="22"/>
        <end position="448"/>
    </location>
</feature>
<keyword evidence="1" id="KW-0732">Signal</keyword>
<dbReference type="InterPro" id="IPR001279">
    <property type="entry name" value="Metallo-B-lactamas"/>
</dbReference>
<dbReference type="Proteomes" id="UP000053958">
    <property type="component" value="Unassembled WGS sequence"/>
</dbReference>
<evidence type="ECO:0000313" key="3">
    <source>
        <dbReference type="EMBL" id="KKA23611.1"/>
    </source>
</evidence>
<name>A0A0F4Z0J4_RASE3</name>
<evidence type="ECO:0000259" key="2">
    <source>
        <dbReference type="Pfam" id="PF12706"/>
    </source>
</evidence>
<keyword evidence="4" id="KW-1185">Reference proteome</keyword>
<dbReference type="PANTHER" id="PTHR15032">
    <property type="entry name" value="N-ACYL-PHOSPHATIDYLETHANOLAMINE-HYDROLYZING PHOSPHOLIPASE D"/>
    <property type="match status" value="1"/>
</dbReference>
<dbReference type="GO" id="GO:0070291">
    <property type="term" value="P:N-acylethanolamine metabolic process"/>
    <property type="evidence" value="ECO:0007669"/>
    <property type="project" value="TreeGrafter"/>
</dbReference>
<dbReference type="RefSeq" id="XP_013330223.1">
    <property type="nucleotide sequence ID" value="XM_013474769.1"/>
</dbReference>
<dbReference type="Pfam" id="PF12706">
    <property type="entry name" value="Lactamase_B_2"/>
    <property type="match status" value="1"/>
</dbReference>
<dbReference type="InterPro" id="IPR036866">
    <property type="entry name" value="RibonucZ/Hydroxyglut_hydro"/>
</dbReference>
<keyword evidence="3" id="KW-0378">Hydrolase</keyword>
<feature type="domain" description="Metallo-beta-lactamase" evidence="2">
    <location>
        <begin position="113"/>
        <end position="351"/>
    </location>
</feature>
<dbReference type="FunFam" id="3.60.15.10:FF:000048">
    <property type="entry name" value="Zn-dependent hydrolase/oxidoreductase family protein, putative"/>
    <property type="match status" value="1"/>
</dbReference>
<dbReference type="Gene3D" id="3.60.15.10">
    <property type="entry name" value="Ribonuclease Z/Hydroxyacylglutathione hydrolase-like"/>
    <property type="match status" value="1"/>
</dbReference>
<dbReference type="EMBL" id="LASV01000094">
    <property type="protein sequence ID" value="KKA23611.1"/>
    <property type="molecule type" value="Genomic_DNA"/>
</dbReference>
<dbReference type="GeneID" id="25314708"/>